<evidence type="ECO:0000313" key="3">
    <source>
        <dbReference type="Proteomes" id="UP000825935"/>
    </source>
</evidence>
<proteinExistence type="predicted"/>
<feature type="region of interest" description="Disordered" evidence="1">
    <location>
        <begin position="202"/>
        <end position="328"/>
    </location>
</feature>
<name>A0A8T2STB4_CERRI</name>
<accession>A0A8T2STB4</accession>
<dbReference type="AlphaFoldDB" id="A0A8T2STB4"/>
<feature type="compositionally biased region" description="Polar residues" evidence="1">
    <location>
        <begin position="252"/>
        <end position="269"/>
    </location>
</feature>
<evidence type="ECO:0008006" key="4">
    <source>
        <dbReference type="Google" id="ProtNLM"/>
    </source>
</evidence>
<feature type="region of interest" description="Disordered" evidence="1">
    <location>
        <begin position="341"/>
        <end position="409"/>
    </location>
</feature>
<evidence type="ECO:0000256" key="1">
    <source>
        <dbReference type="SAM" id="MobiDB-lite"/>
    </source>
</evidence>
<dbReference type="InterPro" id="IPR035892">
    <property type="entry name" value="C2_domain_sf"/>
</dbReference>
<evidence type="ECO:0000313" key="2">
    <source>
        <dbReference type="EMBL" id="KAH7365878.1"/>
    </source>
</evidence>
<protein>
    <recommendedName>
        <fullName evidence="4">C2 domain-containing protein</fullName>
    </recommendedName>
</protein>
<reference evidence="2" key="1">
    <citation type="submission" date="2021-08" db="EMBL/GenBank/DDBJ databases">
        <title>WGS assembly of Ceratopteris richardii.</title>
        <authorList>
            <person name="Marchant D.B."/>
            <person name="Chen G."/>
            <person name="Jenkins J."/>
            <person name="Shu S."/>
            <person name="Leebens-Mack J."/>
            <person name="Grimwood J."/>
            <person name="Schmutz J."/>
            <person name="Soltis P."/>
            <person name="Soltis D."/>
            <person name="Chen Z.-H."/>
        </authorList>
    </citation>
    <scope>NUCLEOTIDE SEQUENCE</scope>
    <source>
        <strain evidence="2">Whitten #5841</strain>
        <tissue evidence="2">Leaf</tissue>
    </source>
</reference>
<gene>
    <name evidence="2" type="ORF">KP509_18G051000</name>
</gene>
<keyword evidence="3" id="KW-1185">Reference proteome</keyword>
<dbReference type="EMBL" id="CM035423">
    <property type="protein sequence ID" value="KAH7365878.1"/>
    <property type="molecule type" value="Genomic_DNA"/>
</dbReference>
<dbReference type="SUPFAM" id="SSF49562">
    <property type="entry name" value="C2 domain (Calcium/lipid-binding domain, CaLB)"/>
    <property type="match status" value="1"/>
</dbReference>
<dbReference type="Proteomes" id="UP000825935">
    <property type="component" value="Chromosome 18"/>
</dbReference>
<comment type="caution">
    <text evidence="2">The sequence shown here is derived from an EMBL/GenBank/DDBJ whole genome shotgun (WGS) entry which is preliminary data.</text>
</comment>
<organism evidence="2 3">
    <name type="scientific">Ceratopteris richardii</name>
    <name type="common">Triangle waterfern</name>
    <dbReference type="NCBI Taxonomy" id="49495"/>
    <lineage>
        <taxon>Eukaryota</taxon>
        <taxon>Viridiplantae</taxon>
        <taxon>Streptophyta</taxon>
        <taxon>Embryophyta</taxon>
        <taxon>Tracheophyta</taxon>
        <taxon>Polypodiopsida</taxon>
        <taxon>Polypodiidae</taxon>
        <taxon>Polypodiales</taxon>
        <taxon>Pteridineae</taxon>
        <taxon>Pteridaceae</taxon>
        <taxon>Parkerioideae</taxon>
        <taxon>Ceratopteris</taxon>
    </lineage>
</organism>
<feature type="compositionally biased region" description="Polar residues" evidence="1">
    <location>
        <begin position="202"/>
        <end position="212"/>
    </location>
</feature>
<sequence>MTTPLATSFPLAHEPVARRSVRSRSSNASNNALQDSALRLTNAATLFQYLDMYQRALELKLRVLHQEKERSVQLTLKSASNFKMGRFRSLCGPKPRYQATVLLSISGMDLEICSVASKGRNPIWNKEVCFSLLESIFEIPDAWLVIQIHEIYGDVLVETYLSLARLAAEPEQGRMKDYSLFRLPGEPHGTVRMAIEVAHQDTVPTPSPSQDQSKLRPTAPLPPAPAILNDDPPRCAPALPTPSPSQDRDQSHTTVNPVFSLPPAQTTLSDGPPLCAPPIRSPSLSQDNDELESPVGEQTSVGSLWPAPAAPYDSPSHDPDDLGSLVGKQTPISPVAYLLPATATPNENPPLPAAAVRTPAQAEDRGDQGSPQDPDDLGSRVGKQITINYEDPPAPPTHYEDPPLTTPADQTTALAEDHGEVGPPQQPPSHLGSQVKSGVVLITSKIAQTAQNTLMEFICEVVLKAVIQLATRAGPVLWVRHLFRWRRGLHVHQQTCMGREPVSYPMLPSGTRSVL</sequence>